<protein>
    <submittedName>
        <fullName evidence="1">HET-domain-containing protein</fullName>
    </submittedName>
</protein>
<evidence type="ECO:0000313" key="2">
    <source>
        <dbReference type="Proteomes" id="UP000790709"/>
    </source>
</evidence>
<proteinExistence type="predicted"/>
<keyword evidence="2" id="KW-1185">Reference proteome</keyword>
<name>A0ACB8B473_9AGAM</name>
<organism evidence="1 2">
    <name type="scientific">Leucogyrophana mollusca</name>
    <dbReference type="NCBI Taxonomy" id="85980"/>
    <lineage>
        <taxon>Eukaryota</taxon>
        <taxon>Fungi</taxon>
        <taxon>Dikarya</taxon>
        <taxon>Basidiomycota</taxon>
        <taxon>Agaricomycotina</taxon>
        <taxon>Agaricomycetes</taxon>
        <taxon>Agaricomycetidae</taxon>
        <taxon>Boletales</taxon>
        <taxon>Boletales incertae sedis</taxon>
        <taxon>Leucogyrophana</taxon>
    </lineage>
</organism>
<comment type="caution">
    <text evidence="1">The sequence shown here is derived from an EMBL/GenBank/DDBJ whole genome shotgun (WGS) entry which is preliminary data.</text>
</comment>
<gene>
    <name evidence="1" type="ORF">BV22DRAFT_834327</name>
</gene>
<sequence>MYLLNTSTLKLEQPRKFPEYAILSHVWGEEEVTFRDINGRYAARLEGYKKIKRCCAQARADGYKYAWIDTCCIDKSSSAELSEAINSMYRWYEDAAVCYAYLADVPSDENPVDERSKFRNSRYFKRGWTLQEVIASKIVEFFAEDWVKIATRESETFVIAEVTGVDWRVLSKRLSLANVSVAKKMSWASERKTTRVEDRAYSLMGLFGVHMPLLYGEGENAFIRLQHEIMRTSNDQSIFAWGITPTSYSRLSAPSSLLASSPSNFRHCAKVDRILPSDFLALFPSFLTEDIPIKSQFSVTNSGIQITLPIKSTRSGHTAALACVDTSDTSSCFVCLNLHRDRDGIYWRTQIDCVVETEPRDEYIIKDVMMALATSIPSRMSFKPRPLVPLQMNLDFRSAIQEGFVLCSLPPERHHSLKLGDGSFVREAFNGLNGSEHILAFRDGTGRGFVVTIGEWWTRVCIHVTVVTFSSSPSNVDTNYDPPDHTLVDGFGGCESASHWASSLLPLGKRVTVTYLETGLKVFNVTIAVHPDAHRYVRKTSQSQSSQSRSQWLRTIQFSKVGLLEG</sequence>
<reference evidence="1" key="1">
    <citation type="journal article" date="2021" name="New Phytol.">
        <title>Evolutionary innovations through gain and loss of genes in the ectomycorrhizal Boletales.</title>
        <authorList>
            <person name="Wu G."/>
            <person name="Miyauchi S."/>
            <person name="Morin E."/>
            <person name="Kuo A."/>
            <person name="Drula E."/>
            <person name="Varga T."/>
            <person name="Kohler A."/>
            <person name="Feng B."/>
            <person name="Cao Y."/>
            <person name="Lipzen A."/>
            <person name="Daum C."/>
            <person name="Hundley H."/>
            <person name="Pangilinan J."/>
            <person name="Johnson J."/>
            <person name="Barry K."/>
            <person name="LaButti K."/>
            <person name="Ng V."/>
            <person name="Ahrendt S."/>
            <person name="Min B."/>
            <person name="Choi I.G."/>
            <person name="Park H."/>
            <person name="Plett J.M."/>
            <person name="Magnuson J."/>
            <person name="Spatafora J.W."/>
            <person name="Nagy L.G."/>
            <person name="Henrissat B."/>
            <person name="Grigoriev I.V."/>
            <person name="Yang Z.L."/>
            <person name="Xu J."/>
            <person name="Martin F.M."/>
        </authorList>
    </citation>
    <scope>NUCLEOTIDE SEQUENCE</scope>
    <source>
        <strain evidence="1">KUC20120723A-06</strain>
    </source>
</reference>
<dbReference type="EMBL" id="MU266615">
    <property type="protein sequence ID" value="KAH7919968.1"/>
    <property type="molecule type" value="Genomic_DNA"/>
</dbReference>
<accession>A0ACB8B473</accession>
<evidence type="ECO:0000313" key="1">
    <source>
        <dbReference type="EMBL" id="KAH7919968.1"/>
    </source>
</evidence>
<dbReference type="Proteomes" id="UP000790709">
    <property type="component" value="Unassembled WGS sequence"/>
</dbReference>